<evidence type="ECO:0000256" key="6">
    <source>
        <dbReference type="ARBA" id="ARBA00022714"/>
    </source>
</evidence>
<dbReference type="InterPro" id="IPR006657">
    <property type="entry name" value="MoPterin_dinucl-bd_dom"/>
</dbReference>
<dbReference type="PROSITE" id="PS00641">
    <property type="entry name" value="COMPLEX1_75K_1"/>
    <property type="match status" value="1"/>
</dbReference>
<keyword evidence="14 21" id="KW-0830">Ubiquinone</keyword>
<evidence type="ECO:0000256" key="2">
    <source>
        <dbReference type="ARBA" id="ARBA00002378"/>
    </source>
</evidence>
<dbReference type="GO" id="GO:0048038">
    <property type="term" value="F:quinone binding"/>
    <property type="evidence" value="ECO:0007669"/>
    <property type="project" value="UniProtKB-KW"/>
</dbReference>
<dbReference type="InterPro" id="IPR006656">
    <property type="entry name" value="Mopterin_OxRdtase"/>
</dbReference>
<dbReference type="Pfam" id="PF13510">
    <property type="entry name" value="Fer2_4"/>
    <property type="match status" value="1"/>
</dbReference>
<dbReference type="PROSITE" id="PS00490">
    <property type="entry name" value="MOLYBDOPTERIN_PROK_2"/>
    <property type="match status" value="1"/>
</dbReference>
<dbReference type="SUPFAM" id="SSF50692">
    <property type="entry name" value="ADC-like"/>
    <property type="match status" value="1"/>
</dbReference>
<keyword evidence="12" id="KW-0411">Iron-sulfur</keyword>
<dbReference type="NCBIfam" id="TIGR01973">
    <property type="entry name" value="NuoG"/>
    <property type="match status" value="1"/>
</dbReference>
<dbReference type="PROSITE" id="PS51669">
    <property type="entry name" value="4FE4S_MOW_BIS_MGD"/>
    <property type="match status" value="1"/>
</dbReference>
<evidence type="ECO:0000256" key="10">
    <source>
        <dbReference type="ARBA" id="ARBA00022967"/>
    </source>
</evidence>
<dbReference type="Gene3D" id="2.20.25.90">
    <property type="entry name" value="ADC-like domains"/>
    <property type="match status" value="1"/>
</dbReference>
<evidence type="ECO:0000256" key="9">
    <source>
        <dbReference type="ARBA" id="ARBA00022737"/>
    </source>
</evidence>
<dbReference type="CDD" id="cd00207">
    <property type="entry name" value="fer2"/>
    <property type="match status" value="1"/>
</dbReference>
<dbReference type="PROSITE" id="PS00198">
    <property type="entry name" value="4FE4S_FER_1"/>
    <property type="match status" value="1"/>
</dbReference>
<evidence type="ECO:0000256" key="13">
    <source>
        <dbReference type="ARBA" id="ARBA00023027"/>
    </source>
</evidence>
<dbReference type="SUPFAM" id="SSF54862">
    <property type="entry name" value="4Fe-4S ferredoxins"/>
    <property type="match status" value="1"/>
</dbReference>
<evidence type="ECO:0000256" key="7">
    <source>
        <dbReference type="ARBA" id="ARBA00022719"/>
    </source>
</evidence>
<evidence type="ECO:0000256" key="16">
    <source>
        <dbReference type="ARBA" id="ARBA00034078"/>
    </source>
</evidence>
<dbReference type="InterPro" id="IPR017900">
    <property type="entry name" value="4Fe4S_Fe_S_CS"/>
</dbReference>
<dbReference type="PANTHER" id="PTHR43105:SF10">
    <property type="entry name" value="NADH-QUINONE OXIDOREDUCTASE SUBUNIT G"/>
    <property type="match status" value="1"/>
</dbReference>
<dbReference type="EC" id="1.6.5.3" evidence="21"/>
<dbReference type="SMART" id="SM00926">
    <property type="entry name" value="Molybdop_Fe4S4"/>
    <property type="match status" value="1"/>
</dbReference>
<dbReference type="PROSITE" id="PS00643">
    <property type="entry name" value="COMPLEX1_75K_3"/>
    <property type="match status" value="1"/>
</dbReference>
<dbReference type="Gene3D" id="3.40.50.740">
    <property type="match status" value="1"/>
</dbReference>
<dbReference type="SUPFAM" id="SSF54292">
    <property type="entry name" value="2Fe-2S ferredoxin-like"/>
    <property type="match status" value="1"/>
</dbReference>
<dbReference type="GO" id="GO:0008137">
    <property type="term" value="F:NADH dehydrogenase (ubiquinone) activity"/>
    <property type="evidence" value="ECO:0007669"/>
    <property type="project" value="InterPro"/>
</dbReference>
<dbReference type="InterPro" id="IPR006655">
    <property type="entry name" value="Mopterin_OxRdtase_prok_CS"/>
</dbReference>
<proteinExistence type="inferred from homology"/>
<dbReference type="GO" id="GO:0046872">
    <property type="term" value="F:metal ion binding"/>
    <property type="evidence" value="ECO:0007669"/>
    <property type="project" value="UniProtKB-KW"/>
</dbReference>
<dbReference type="SMART" id="SM00929">
    <property type="entry name" value="NADH-G_4Fe-4S_3"/>
    <property type="match status" value="1"/>
</dbReference>
<evidence type="ECO:0000313" key="21">
    <source>
        <dbReference type="EMBL" id="VAX26542.1"/>
    </source>
</evidence>
<keyword evidence="13" id="KW-0520">NAD</keyword>
<dbReference type="Pfam" id="PF00384">
    <property type="entry name" value="Molybdopterin"/>
    <property type="match status" value="1"/>
</dbReference>
<dbReference type="PIRSF" id="PIRSF036643">
    <property type="entry name" value="FDH_alpha"/>
    <property type="match status" value="1"/>
</dbReference>
<comment type="cofactor">
    <cofactor evidence="16">
        <name>[2Fe-2S] cluster</name>
        <dbReference type="ChEBI" id="CHEBI:190135"/>
    </cofactor>
</comment>
<feature type="domain" description="4Fe-4S Mo/W bis-MGD-type" evidence="19">
    <location>
        <begin position="216"/>
        <end position="272"/>
    </location>
</feature>
<name>A0A3B1CE91_9ZZZZ</name>
<dbReference type="GO" id="GO:0003954">
    <property type="term" value="F:NADH dehydrogenase activity"/>
    <property type="evidence" value="ECO:0007669"/>
    <property type="project" value="TreeGrafter"/>
</dbReference>
<evidence type="ECO:0000256" key="4">
    <source>
        <dbReference type="ARBA" id="ARBA00005404"/>
    </source>
</evidence>
<dbReference type="GO" id="GO:0016020">
    <property type="term" value="C:membrane"/>
    <property type="evidence" value="ECO:0007669"/>
    <property type="project" value="UniProtKB-SubCell"/>
</dbReference>
<dbReference type="InterPro" id="IPR000283">
    <property type="entry name" value="NADH_UbQ_OxRdtase_75kDa_su_CS"/>
</dbReference>
<dbReference type="PROSITE" id="PS51839">
    <property type="entry name" value="4FE4S_HC3"/>
    <property type="match status" value="1"/>
</dbReference>
<dbReference type="InterPro" id="IPR010228">
    <property type="entry name" value="NADH_UbQ_OxRdtase_Gsu"/>
</dbReference>
<dbReference type="FunFam" id="3.10.20.740:FF:000004">
    <property type="entry name" value="NADH-quinone oxidoreductase"/>
    <property type="match status" value="1"/>
</dbReference>
<dbReference type="InterPro" id="IPR017896">
    <property type="entry name" value="4Fe4S_Fe-S-bd"/>
</dbReference>
<feature type="domain" description="4Fe-4S His(Cys)3-ligated-type" evidence="20">
    <location>
        <begin position="78"/>
        <end position="117"/>
    </location>
</feature>
<evidence type="ECO:0000259" key="17">
    <source>
        <dbReference type="PROSITE" id="PS51085"/>
    </source>
</evidence>
<evidence type="ECO:0000259" key="20">
    <source>
        <dbReference type="PROSITE" id="PS51839"/>
    </source>
</evidence>
<dbReference type="PROSITE" id="PS51379">
    <property type="entry name" value="4FE4S_FER_2"/>
    <property type="match status" value="1"/>
</dbReference>
<dbReference type="InterPro" id="IPR019574">
    <property type="entry name" value="NADH_UbQ_OxRdtase_Gsu_4Fe4S-bd"/>
</dbReference>
<dbReference type="Gene3D" id="2.40.40.20">
    <property type="match status" value="1"/>
</dbReference>
<comment type="subcellular location">
    <subcellularLocation>
        <location evidence="3">Membrane</location>
    </subcellularLocation>
</comment>
<dbReference type="SUPFAM" id="SSF53706">
    <property type="entry name" value="Formate dehydrogenase/DMSO reductase, domains 1-3"/>
    <property type="match status" value="1"/>
</dbReference>
<evidence type="ECO:0000259" key="18">
    <source>
        <dbReference type="PROSITE" id="PS51379"/>
    </source>
</evidence>
<dbReference type="GO" id="GO:0051537">
    <property type="term" value="F:2 iron, 2 sulfur cluster binding"/>
    <property type="evidence" value="ECO:0007669"/>
    <property type="project" value="UniProtKB-KW"/>
</dbReference>
<dbReference type="InterPro" id="IPR009010">
    <property type="entry name" value="Asp_de-COase-like_dom_sf"/>
</dbReference>
<protein>
    <submittedName>
        <fullName evidence="21">NADH-ubiquinone oxidoreductase chain G</fullName>
        <ecNumber evidence="21">1.6.5.3</ecNumber>
    </submittedName>
</protein>
<keyword evidence="21" id="KW-0560">Oxidoreductase</keyword>
<dbReference type="InterPro" id="IPR036010">
    <property type="entry name" value="2Fe-2S_ferredoxin-like_sf"/>
</dbReference>
<keyword evidence="10" id="KW-1278">Translocase</keyword>
<feature type="domain" description="2Fe-2S ferredoxin-type" evidence="17">
    <location>
        <begin position="1"/>
        <end position="78"/>
    </location>
</feature>
<evidence type="ECO:0000256" key="11">
    <source>
        <dbReference type="ARBA" id="ARBA00023004"/>
    </source>
</evidence>
<dbReference type="Pfam" id="PF01568">
    <property type="entry name" value="Molydop_binding"/>
    <property type="match status" value="1"/>
</dbReference>
<evidence type="ECO:0000256" key="14">
    <source>
        <dbReference type="ARBA" id="ARBA00023075"/>
    </source>
</evidence>
<organism evidence="21">
    <name type="scientific">hydrothermal vent metagenome</name>
    <dbReference type="NCBI Taxonomy" id="652676"/>
    <lineage>
        <taxon>unclassified sequences</taxon>
        <taxon>metagenomes</taxon>
        <taxon>ecological metagenomes</taxon>
    </lineage>
</organism>
<evidence type="ECO:0000256" key="15">
    <source>
        <dbReference type="ARBA" id="ARBA00023136"/>
    </source>
</evidence>
<dbReference type="Pfam" id="PF04879">
    <property type="entry name" value="Molybdop_Fe4S4"/>
    <property type="match status" value="1"/>
</dbReference>
<evidence type="ECO:0000256" key="12">
    <source>
        <dbReference type="ARBA" id="ARBA00023014"/>
    </source>
</evidence>
<keyword evidence="9" id="KW-0677">Repeat</keyword>
<keyword evidence="8" id="KW-0479">Metal-binding</keyword>
<gene>
    <name evidence="21" type="ORF">MNBD_NITROSPIRAE02-1293</name>
</gene>
<dbReference type="AlphaFoldDB" id="A0A3B1CE91"/>
<dbReference type="InterPro" id="IPR001041">
    <property type="entry name" value="2Fe-2S_ferredoxin-type"/>
</dbReference>
<keyword evidence="11" id="KW-0408">Iron</keyword>
<comment type="similarity">
    <text evidence="4">Belongs to the complex I 75 kDa subunit family.</text>
</comment>
<comment type="cofactor">
    <cofactor evidence="1">
        <name>[4Fe-4S] cluster</name>
        <dbReference type="ChEBI" id="CHEBI:49883"/>
    </cofactor>
</comment>
<dbReference type="Pfam" id="PF22117">
    <property type="entry name" value="Fer4_Nqo3"/>
    <property type="match status" value="1"/>
</dbReference>
<dbReference type="Gene3D" id="3.10.20.740">
    <property type="match status" value="1"/>
</dbReference>
<dbReference type="InterPro" id="IPR054351">
    <property type="entry name" value="NADH_UbQ_OxRdtase_ferredoxin"/>
</dbReference>
<dbReference type="GO" id="GO:0042773">
    <property type="term" value="P:ATP synthesis coupled electron transport"/>
    <property type="evidence" value="ECO:0007669"/>
    <property type="project" value="InterPro"/>
</dbReference>
<dbReference type="PANTHER" id="PTHR43105">
    <property type="entry name" value="RESPIRATORY NITRATE REDUCTASE"/>
    <property type="match status" value="1"/>
</dbReference>
<comment type="function">
    <text evidence="2">NDH-1 shuttles electrons from NADH, via FMN and iron-sulfur (Fe-S) centers, to quinones in the respiratory chain. The immediate electron acceptor for the enzyme in this species is believed to be ubiquinone. Couples the redox reaction to proton translocation (for every two electrons transferred, four hydrogen ions are translocated across the cytoplasmic membrane), and thus conserves the redox energy in a proton gradient.</text>
</comment>
<keyword evidence="6" id="KW-0001">2Fe-2S</keyword>
<dbReference type="FunFam" id="3.30.70.20:FF:000035">
    <property type="entry name" value="Iron hydrogenase 1"/>
    <property type="match status" value="1"/>
</dbReference>
<dbReference type="GO" id="GO:0043546">
    <property type="term" value="F:molybdopterin cofactor binding"/>
    <property type="evidence" value="ECO:0007669"/>
    <property type="project" value="InterPro"/>
</dbReference>
<evidence type="ECO:0000256" key="8">
    <source>
        <dbReference type="ARBA" id="ARBA00022723"/>
    </source>
</evidence>
<dbReference type="GO" id="GO:0051539">
    <property type="term" value="F:4 iron, 4 sulfur cluster binding"/>
    <property type="evidence" value="ECO:0007669"/>
    <property type="project" value="UniProtKB-KW"/>
</dbReference>
<dbReference type="InterPro" id="IPR050123">
    <property type="entry name" value="Prok_molybdopt-oxidoreductase"/>
</dbReference>
<dbReference type="Gene3D" id="3.40.228.10">
    <property type="entry name" value="Dimethylsulfoxide Reductase, domain 2"/>
    <property type="match status" value="1"/>
</dbReference>
<keyword evidence="15" id="KW-0472">Membrane</keyword>
<evidence type="ECO:0000256" key="5">
    <source>
        <dbReference type="ARBA" id="ARBA00022485"/>
    </source>
</evidence>
<sequence>MIKVTIDGRDVELENPVTVLEAAKQAGIIIPTLCYFEGLTPFGGCRLCLVEVEKLPKLQTSCTLMTADGMVVRTETDQIKAARRSVLEFLLINHPLDCPFCDKAGECDLQDLVARYGPEAGRFAEGKRRHPESFDDPIIVRNMERCVLCTRCVRMCNDLQASYSISVTGRGSHSFVEPFSGGKYNCEYCGNCLTVCPVGAIMSRLHRHTYRPWFVEKEIETVCGFCGVGCSMVLQMRENSIIRAIPRTEVGFNKGLLCVRGRFGYENIESEEQLTTPLMRVDGDLKQVSWEEAITFIAGRLKEIKDTFGGKAVGALGSGRCTNEDNYMLQKFIRFVIGSNNIDSSARNYYAPAEAYLESIFGQGITANLISGIANSDGVLVVGGDPTTINPILGLQIRASWRGGGKVIALGVPGGLKRFVAYELMPTPYSEEIILSAIVGRLLKDKALSGENTAVEAKLRSLRIPTDEDLNVTGISPEDIARASDDLAGMATPVVVIGPDIIQRERASKNLFLLGAIAYLINARIFLLSERPNYQGVMDVGCLPDFLPGGRPVGLEMFRHKIEGALDLKAPEDKGLTLFEMINEAESGGLKALYVMGENPLFNIPDSARVKKALANLELLVVQDSHLTETAGIADVVLPATAWPEKDGTFTNLERRVQRVRKARRGKMASYGRDDWKIIADIAERFGMKRKYHSVEDVWEEIMHVSALHTGLGYEDIADGKAVWPYSGEPLRGMEGDFSVEGLEDLPRVQDSGKPYLMIEKPLYHSGTFSRRSRALLSLYPEPYLMISPVLSRRLGLAEGEKARISNERGVLELKVKLNKDVPDGQVLLSNTFEGFGAMGLVGFSIDPAIGSLYIRDNTVRVEKVLV</sequence>
<keyword evidence="7" id="KW-0874">Quinone</keyword>
<accession>A0A3B1CE91</accession>
<evidence type="ECO:0000259" key="19">
    <source>
        <dbReference type="PROSITE" id="PS51669"/>
    </source>
</evidence>
<evidence type="ECO:0000256" key="3">
    <source>
        <dbReference type="ARBA" id="ARBA00004370"/>
    </source>
</evidence>
<dbReference type="Gene3D" id="3.30.70.20">
    <property type="match status" value="1"/>
</dbReference>
<dbReference type="InterPro" id="IPR006963">
    <property type="entry name" value="Mopterin_OxRdtase_4Fe-4S_dom"/>
</dbReference>
<evidence type="ECO:0000256" key="1">
    <source>
        <dbReference type="ARBA" id="ARBA00001966"/>
    </source>
</evidence>
<dbReference type="EMBL" id="UOGH01000004">
    <property type="protein sequence ID" value="VAX26542.1"/>
    <property type="molecule type" value="Genomic_DNA"/>
</dbReference>
<feature type="domain" description="4Fe-4S ferredoxin-type" evidence="18">
    <location>
        <begin position="177"/>
        <end position="206"/>
    </location>
</feature>
<dbReference type="PROSITE" id="PS51085">
    <property type="entry name" value="2FE2S_FER_2"/>
    <property type="match status" value="1"/>
</dbReference>
<dbReference type="Pfam" id="PF10588">
    <property type="entry name" value="NADH-G_4Fe-4S_3"/>
    <property type="match status" value="1"/>
</dbReference>
<keyword evidence="5" id="KW-0004">4Fe-4S</keyword>
<reference evidence="21" key="1">
    <citation type="submission" date="2018-06" db="EMBL/GenBank/DDBJ databases">
        <authorList>
            <person name="Zhirakovskaya E."/>
        </authorList>
    </citation>
    <scope>NUCLEOTIDE SEQUENCE</scope>
</reference>